<dbReference type="InterPro" id="IPR014729">
    <property type="entry name" value="Rossmann-like_a/b/a_fold"/>
</dbReference>
<evidence type="ECO:0000313" key="13">
    <source>
        <dbReference type="Proteomes" id="UP000606921"/>
    </source>
</evidence>
<evidence type="ECO:0000256" key="10">
    <source>
        <dbReference type="RuleBase" id="RU003812"/>
    </source>
</evidence>
<feature type="binding site" evidence="8">
    <location>
        <position position="225"/>
    </location>
    <ligand>
        <name>ATP</name>
        <dbReference type="ChEBI" id="CHEBI:30616"/>
    </ligand>
</feature>
<dbReference type="Proteomes" id="UP000606921">
    <property type="component" value="Unassembled WGS sequence"/>
</dbReference>
<accession>A0ABM8PJC4</accession>
<evidence type="ECO:0000256" key="5">
    <source>
        <dbReference type="ARBA" id="ARBA00022840"/>
    </source>
</evidence>
<keyword evidence="7 8" id="KW-0520">NAD</keyword>
<feature type="binding site" evidence="8">
    <location>
        <begin position="57"/>
        <end position="64"/>
    </location>
    <ligand>
        <name>ATP</name>
        <dbReference type="ChEBI" id="CHEBI:30616"/>
    </ligand>
</feature>
<organism evidence="12 13">
    <name type="scientific">Pseudorhizobium endolithicum</name>
    <dbReference type="NCBI Taxonomy" id="1191678"/>
    <lineage>
        <taxon>Bacteria</taxon>
        <taxon>Pseudomonadati</taxon>
        <taxon>Pseudomonadota</taxon>
        <taxon>Alphaproteobacteria</taxon>
        <taxon>Hyphomicrobiales</taxon>
        <taxon>Rhizobiaceae</taxon>
        <taxon>Rhizobium/Agrobacterium group</taxon>
        <taxon>Pseudorhizobium</taxon>
    </lineage>
</organism>
<dbReference type="InterPro" id="IPR022926">
    <property type="entry name" value="NH(3)-dep_NAD(+)_synth"/>
</dbReference>
<dbReference type="HAMAP" id="MF_00193">
    <property type="entry name" value="NadE_ammonia_dep"/>
    <property type="match status" value="1"/>
</dbReference>
<comment type="caution">
    <text evidence="12">The sequence shown here is derived from an EMBL/GenBank/DDBJ whole genome shotgun (WGS) entry which is preliminary data.</text>
</comment>
<feature type="binding site" evidence="8">
    <location>
        <position position="63"/>
    </location>
    <ligand>
        <name>Mg(2+)</name>
        <dbReference type="ChEBI" id="CHEBI:18420"/>
    </ligand>
</feature>
<dbReference type="EC" id="6.3.1.5" evidence="8 10"/>
<evidence type="ECO:0000259" key="11">
    <source>
        <dbReference type="Pfam" id="PF02540"/>
    </source>
</evidence>
<protein>
    <recommendedName>
        <fullName evidence="8 10">NH(3)-dependent NAD(+) synthetase</fullName>
        <ecNumber evidence="8 10">6.3.1.5</ecNumber>
    </recommendedName>
</protein>
<proteinExistence type="inferred from homology"/>
<keyword evidence="6 8" id="KW-0460">Magnesium</keyword>
<feature type="binding site" evidence="8">
    <location>
        <position position="194"/>
    </location>
    <ligand>
        <name>deamido-NAD(+)</name>
        <dbReference type="ChEBI" id="CHEBI:58437"/>
        <note>ligand shared between two neighboring subunits</note>
    </ligand>
</feature>
<feature type="binding site" evidence="8">
    <location>
        <position position="179"/>
    </location>
    <ligand>
        <name>Mg(2+)</name>
        <dbReference type="ChEBI" id="CHEBI:18420"/>
    </ligand>
</feature>
<dbReference type="NCBIfam" id="NF001979">
    <property type="entry name" value="PRK00768.1"/>
    <property type="match status" value="1"/>
</dbReference>
<reference evidence="12 13" key="1">
    <citation type="submission" date="2020-11" db="EMBL/GenBank/DDBJ databases">
        <authorList>
            <person name="Lassalle F."/>
        </authorList>
    </citation>
    <scope>NUCLEOTIDE SEQUENCE [LARGE SCALE GENOMIC DNA]</scope>
    <source>
        <strain evidence="12 13">JC140</strain>
    </source>
</reference>
<dbReference type="InterPro" id="IPR022310">
    <property type="entry name" value="NAD/GMP_synthase"/>
</dbReference>
<keyword evidence="3 8" id="KW-0479">Metal-binding</keyword>
<dbReference type="Gene3D" id="3.40.50.620">
    <property type="entry name" value="HUPs"/>
    <property type="match status" value="1"/>
</dbReference>
<gene>
    <name evidence="8" type="primary">nadE</name>
    <name evidence="12" type="ORF">REJC140_03160</name>
</gene>
<dbReference type="Pfam" id="PF02540">
    <property type="entry name" value="NAD_synthase"/>
    <property type="match status" value="1"/>
</dbReference>
<evidence type="ECO:0000256" key="2">
    <source>
        <dbReference type="ARBA" id="ARBA00022598"/>
    </source>
</evidence>
<keyword evidence="13" id="KW-1185">Reference proteome</keyword>
<evidence type="ECO:0000256" key="4">
    <source>
        <dbReference type="ARBA" id="ARBA00022741"/>
    </source>
</evidence>
<dbReference type="PANTHER" id="PTHR23090">
    <property type="entry name" value="NH 3 /GLUTAMINE-DEPENDENT NAD + SYNTHETASE"/>
    <property type="match status" value="1"/>
</dbReference>
<evidence type="ECO:0000256" key="3">
    <source>
        <dbReference type="ARBA" id="ARBA00022723"/>
    </source>
</evidence>
<feature type="domain" description="NAD/GMP synthase" evidence="11">
    <location>
        <begin position="36"/>
        <end position="279"/>
    </location>
</feature>
<dbReference type="RefSeq" id="WP_185927940.1">
    <property type="nucleotide sequence ID" value="NZ_CABFWF030000010.1"/>
</dbReference>
<evidence type="ECO:0000313" key="12">
    <source>
        <dbReference type="EMBL" id="CAD7033245.1"/>
    </source>
</evidence>
<feature type="binding site" description="in other chain" evidence="8">
    <location>
        <position position="187"/>
    </location>
    <ligand>
        <name>deamido-NAD(+)</name>
        <dbReference type="ChEBI" id="CHEBI:58437"/>
        <note>ligand shared between two neighboring subunits</note>
    </ligand>
</feature>
<evidence type="ECO:0000256" key="6">
    <source>
        <dbReference type="ARBA" id="ARBA00022842"/>
    </source>
</evidence>
<comment type="function">
    <text evidence="8">Catalyzes the ATP-dependent amidation of deamido-NAD to form NAD. Uses ammonia as a nitrogen source.</text>
</comment>
<evidence type="ECO:0000256" key="1">
    <source>
        <dbReference type="ARBA" id="ARBA00005859"/>
    </source>
</evidence>
<dbReference type="EMBL" id="CABFWF030000010">
    <property type="protein sequence ID" value="CAD7033245.1"/>
    <property type="molecule type" value="Genomic_DNA"/>
</dbReference>
<comment type="subunit">
    <text evidence="8">Homodimer.</text>
</comment>
<evidence type="ECO:0000256" key="7">
    <source>
        <dbReference type="ARBA" id="ARBA00023027"/>
    </source>
</evidence>
<dbReference type="SUPFAM" id="SSF52402">
    <property type="entry name" value="Adenine nucleotide alpha hydrolases-like"/>
    <property type="match status" value="1"/>
</dbReference>
<evidence type="ECO:0000256" key="8">
    <source>
        <dbReference type="HAMAP-Rule" id="MF_00193"/>
    </source>
</evidence>
<feature type="binding site" description="in other chain" evidence="8">
    <location>
        <begin position="274"/>
        <end position="275"/>
    </location>
    <ligand>
        <name>deamido-NAD(+)</name>
        <dbReference type="ChEBI" id="CHEBI:58437"/>
        <note>ligand shared between two neighboring subunits</note>
    </ligand>
</feature>
<name>A0ABM8PJC4_9HYPH</name>
<keyword evidence="2 8" id="KW-0436">Ligase</keyword>
<dbReference type="NCBIfam" id="TIGR00552">
    <property type="entry name" value="nadE"/>
    <property type="match status" value="1"/>
</dbReference>
<sequence>MDRLLQDGHQDLLNEQAEIVRVLGVTRDFDAHAEAERRIAFLSDYLKRHSLRSLVLGISGGVDSLTAGLLAQEAANRLRAGGISAEFIAVRLPYGTQADEADAQKSLQVIAPDRTVTIDIKPAADAMMDEVRREADDLVSGGRFHFHLGNIKARQRMIAQFALAGASRGVVIGTDHAAEALMGFYTKFGDGAADILPLAGLNKRRVRALARHLGAPQDLVFKVPTADLESDTPLKPDEEVYGVSYDEIDDFLEGKDLPEPSLRKILAAYRTSAHKRAMPAAP</sequence>
<comment type="pathway">
    <text evidence="8">Cofactor biosynthesis; NAD(+) biosynthesis; NAD(+) from deamido-NAD(+) (ammonia route): step 1/1.</text>
</comment>
<dbReference type="PANTHER" id="PTHR23090:SF7">
    <property type="entry name" value="NH(3)-DEPENDENT NAD(+) SYNTHETASE"/>
    <property type="match status" value="1"/>
</dbReference>
<keyword evidence="4 8" id="KW-0547">Nucleotide-binding</keyword>
<feature type="binding site" evidence="8">
    <location>
        <position position="203"/>
    </location>
    <ligand>
        <name>ATP</name>
        <dbReference type="ChEBI" id="CHEBI:30616"/>
    </ligand>
</feature>
<evidence type="ECO:0000256" key="9">
    <source>
        <dbReference type="RuleBase" id="RU003811"/>
    </source>
</evidence>
<keyword evidence="5 8" id="KW-0067">ATP-binding</keyword>
<comment type="similarity">
    <text evidence="1 8 9">Belongs to the NAD synthetase family.</text>
</comment>
<feature type="binding site" evidence="8">
    <location>
        <position position="174"/>
    </location>
    <ligand>
        <name>ATP</name>
        <dbReference type="ChEBI" id="CHEBI:30616"/>
    </ligand>
</feature>
<dbReference type="InterPro" id="IPR003694">
    <property type="entry name" value="NAD_synthase"/>
</dbReference>
<dbReference type="CDD" id="cd00553">
    <property type="entry name" value="NAD_synthase"/>
    <property type="match status" value="1"/>
</dbReference>
<comment type="catalytic activity">
    <reaction evidence="8 10">
        <text>deamido-NAD(+) + NH4(+) + ATP = AMP + diphosphate + NAD(+) + H(+)</text>
        <dbReference type="Rhea" id="RHEA:21188"/>
        <dbReference type="ChEBI" id="CHEBI:15378"/>
        <dbReference type="ChEBI" id="CHEBI:28938"/>
        <dbReference type="ChEBI" id="CHEBI:30616"/>
        <dbReference type="ChEBI" id="CHEBI:33019"/>
        <dbReference type="ChEBI" id="CHEBI:57540"/>
        <dbReference type="ChEBI" id="CHEBI:58437"/>
        <dbReference type="ChEBI" id="CHEBI:456215"/>
        <dbReference type="EC" id="6.3.1.5"/>
    </reaction>
</comment>
<feature type="binding site" description="in other chain" evidence="8">
    <location>
        <position position="154"/>
    </location>
    <ligand>
        <name>deamido-NAD(+)</name>
        <dbReference type="ChEBI" id="CHEBI:58437"/>
        <note>ligand shared between two neighboring subunits</note>
    </ligand>
</feature>